<dbReference type="GO" id="GO:0006412">
    <property type="term" value="P:translation"/>
    <property type="evidence" value="ECO:0007669"/>
    <property type="project" value="UniProtKB-UniRule"/>
</dbReference>
<evidence type="ECO:0000313" key="7">
    <source>
        <dbReference type="EMBL" id="KXB01038.1"/>
    </source>
</evidence>
<evidence type="ECO:0000259" key="6">
    <source>
        <dbReference type="Pfam" id="PF00327"/>
    </source>
</evidence>
<comment type="subunit">
    <text evidence="4">Part of the 50S ribosomal subunit.</text>
</comment>
<protein>
    <recommendedName>
        <fullName evidence="4">Large ribosomal subunit protein uL30</fullName>
    </recommendedName>
</protein>
<dbReference type="PROSITE" id="PS00634">
    <property type="entry name" value="RIBOSOMAL_L30"/>
    <property type="match status" value="1"/>
</dbReference>
<dbReference type="InterPro" id="IPR035808">
    <property type="entry name" value="Ribosomal_uL30_euk_arc"/>
</dbReference>
<evidence type="ECO:0000256" key="4">
    <source>
        <dbReference type="HAMAP-Rule" id="MF_01371"/>
    </source>
</evidence>
<reference evidence="7 8" key="1">
    <citation type="journal article" date="2016" name="Sci. Rep.">
        <title>Metabolic traits of an uncultured archaeal lineage -MSBL1- from brine pools of the Red Sea.</title>
        <authorList>
            <person name="Mwirichia R."/>
            <person name="Alam I."/>
            <person name="Rashid M."/>
            <person name="Vinu M."/>
            <person name="Ba-Alawi W."/>
            <person name="Anthony Kamau A."/>
            <person name="Kamanda Ngugi D."/>
            <person name="Goker M."/>
            <person name="Klenk H.P."/>
            <person name="Bajic V."/>
            <person name="Stingl U."/>
        </authorList>
    </citation>
    <scope>NUCLEOTIDE SEQUENCE [LARGE SCALE GENOMIC DNA]</scope>
    <source>
        <strain evidence="7">SCGC-AAA259O05</strain>
    </source>
</reference>
<dbReference type="InterPro" id="IPR039699">
    <property type="entry name" value="Ribosomal_uL30"/>
</dbReference>
<dbReference type="InterPro" id="IPR036919">
    <property type="entry name" value="Ribo_uL30_ferredoxin-like_sf"/>
</dbReference>
<proteinExistence type="inferred from homology"/>
<dbReference type="GO" id="GO:0003723">
    <property type="term" value="F:RNA binding"/>
    <property type="evidence" value="ECO:0007669"/>
    <property type="project" value="TreeGrafter"/>
</dbReference>
<keyword evidence="2 4" id="KW-0689">Ribosomal protein</keyword>
<dbReference type="PANTHER" id="PTHR11524:SF16">
    <property type="entry name" value="LARGE RIBOSOMAL SUBUNIT PROTEIN UL30"/>
    <property type="match status" value="1"/>
</dbReference>
<gene>
    <name evidence="4" type="primary">rpl30</name>
    <name evidence="7" type="ORF">AKJ41_02865</name>
</gene>
<keyword evidence="3 4" id="KW-0687">Ribonucleoprotein</keyword>
<feature type="region of interest" description="Disordered" evidence="5">
    <location>
        <begin position="122"/>
        <end position="146"/>
    </location>
</feature>
<dbReference type="InterPro" id="IPR005997">
    <property type="entry name" value="Ribosomal_uL30_arc"/>
</dbReference>
<evidence type="ECO:0000256" key="5">
    <source>
        <dbReference type="SAM" id="MobiDB-lite"/>
    </source>
</evidence>
<name>A0A133V3L8_9EURY</name>
<dbReference type="GO" id="GO:0022625">
    <property type="term" value="C:cytosolic large ribosomal subunit"/>
    <property type="evidence" value="ECO:0007669"/>
    <property type="project" value="UniProtKB-UniRule"/>
</dbReference>
<comment type="caution">
    <text evidence="7">The sequence shown here is derived from an EMBL/GenBank/DDBJ whole genome shotgun (WGS) entry which is preliminary data.</text>
</comment>
<keyword evidence="8" id="KW-1185">Reference proteome</keyword>
<dbReference type="Proteomes" id="UP000070344">
    <property type="component" value="Unassembled WGS sequence"/>
</dbReference>
<sequence length="155" mass="17183">MTKLAVVRIRGSVDVEKEVEDTLRMLRLTRPNHSTLVDDSSPQGGMLQKAKEMVTWGPIKPEVLESLLKKRGELVSGGSVTDEVVRKSSSYETVGELSKAICEEKAELDDVNGLRKVFRLRPPKKGYSPTQRSYSHGGASGDRGEKINDLLTRMI</sequence>
<dbReference type="CDD" id="cd01657">
    <property type="entry name" value="Ribosomal_L7_archeal_euk"/>
    <property type="match status" value="1"/>
</dbReference>
<dbReference type="InterPro" id="IPR018038">
    <property type="entry name" value="Ribosomal_uL30_CS"/>
</dbReference>
<dbReference type="NCBIfam" id="TIGR01309">
    <property type="entry name" value="uL30_arch"/>
    <property type="match status" value="1"/>
</dbReference>
<dbReference type="EMBL" id="LHXV01000029">
    <property type="protein sequence ID" value="KXB01038.1"/>
    <property type="molecule type" value="Genomic_DNA"/>
</dbReference>
<evidence type="ECO:0000256" key="3">
    <source>
        <dbReference type="ARBA" id="ARBA00023274"/>
    </source>
</evidence>
<dbReference type="Gene3D" id="3.30.1390.20">
    <property type="entry name" value="Ribosomal protein L30, ferredoxin-like fold domain"/>
    <property type="match status" value="1"/>
</dbReference>
<feature type="domain" description="Large ribosomal subunit protein uL30-like ferredoxin-like fold" evidence="6">
    <location>
        <begin position="4"/>
        <end position="54"/>
    </location>
</feature>
<evidence type="ECO:0000256" key="2">
    <source>
        <dbReference type="ARBA" id="ARBA00022980"/>
    </source>
</evidence>
<dbReference type="Pfam" id="PF00327">
    <property type="entry name" value="Ribosomal_L30"/>
    <property type="match status" value="1"/>
</dbReference>
<organism evidence="7 8">
    <name type="scientific">candidate division MSBL1 archaeon SCGC-AAA259O05</name>
    <dbReference type="NCBI Taxonomy" id="1698271"/>
    <lineage>
        <taxon>Archaea</taxon>
        <taxon>Methanobacteriati</taxon>
        <taxon>Methanobacteriota</taxon>
        <taxon>candidate division MSBL1</taxon>
    </lineage>
</organism>
<accession>A0A133V3L8</accession>
<dbReference type="HAMAP" id="MF_01371_A">
    <property type="entry name" value="Ribosomal_uL30_A"/>
    <property type="match status" value="1"/>
</dbReference>
<dbReference type="NCBIfam" id="NF004711">
    <property type="entry name" value="PRK06049.1"/>
    <property type="match status" value="1"/>
</dbReference>
<evidence type="ECO:0000256" key="1">
    <source>
        <dbReference type="ARBA" id="ARBA00007594"/>
    </source>
</evidence>
<dbReference type="GO" id="GO:0000463">
    <property type="term" value="P:maturation of LSU-rRNA from tricistronic rRNA transcript (SSU-rRNA, 5.8S rRNA, LSU-rRNA)"/>
    <property type="evidence" value="ECO:0007669"/>
    <property type="project" value="TreeGrafter"/>
</dbReference>
<dbReference type="GO" id="GO:0003735">
    <property type="term" value="F:structural constituent of ribosome"/>
    <property type="evidence" value="ECO:0007669"/>
    <property type="project" value="UniProtKB-UniRule"/>
</dbReference>
<comment type="similarity">
    <text evidence="1 4">Belongs to the universal ribosomal protein uL30 family.</text>
</comment>
<dbReference type="PANTHER" id="PTHR11524">
    <property type="entry name" value="60S RIBOSOMAL PROTEIN L7"/>
    <property type="match status" value="1"/>
</dbReference>
<dbReference type="InterPro" id="IPR016082">
    <property type="entry name" value="Ribosomal_uL30_ferredoxin-like"/>
</dbReference>
<dbReference type="Gene3D" id="1.10.15.30">
    <property type="match status" value="1"/>
</dbReference>
<dbReference type="SUPFAM" id="SSF55129">
    <property type="entry name" value="Ribosomal protein L30p/L7e"/>
    <property type="match status" value="1"/>
</dbReference>
<evidence type="ECO:0000313" key="8">
    <source>
        <dbReference type="Proteomes" id="UP000070344"/>
    </source>
</evidence>
<dbReference type="AlphaFoldDB" id="A0A133V3L8"/>